<evidence type="ECO:0000313" key="1">
    <source>
        <dbReference type="EnsemblPlants" id="cds.evm.model.03.513"/>
    </source>
</evidence>
<sequence>MATHGTIPYRKPFPIRKEKGKKDTLKFYRYHNHISHDTNESQNLKREIEYLIRTPRGHHWWTPHYRETSKARERYAEKLHHEPKSEVLAIEDWSSKQQKAEESTISFTKEDVAWVSFSHNNPLVITVQIGNMIVARCMVHYKFFSNILFKSPYEKWGFNSLTWSLATMGCMDFLAKASHLPTGPQRLEGGGGIYLPPMPQISNKAWGGMCEGHQQSAHHCYNLALSKAKKEKMPAKSLENEPSKGQ</sequence>
<dbReference type="Proteomes" id="UP000596661">
    <property type="component" value="Chromosome 3"/>
</dbReference>
<keyword evidence="2" id="KW-1185">Reference proteome</keyword>
<evidence type="ECO:0000313" key="2">
    <source>
        <dbReference type="Proteomes" id="UP000596661"/>
    </source>
</evidence>
<dbReference type="AlphaFoldDB" id="A0A803P9C1"/>
<dbReference type="Gramene" id="evm.model.03.513">
    <property type="protein sequence ID" value="cds.evm.model.03.513"/>
    <property type="gene ID" value="evm.TU.03.513"/>
</dbReference>
<dbReference type="EnsemblPlants" id="evm.model.03.513">
    <property type="protein sequence ID" value="cds.evm.model.03.513"/>
    <property type="gene ID" value="evm.TU.03.513"/>
</dbReference>
<reference evidence="1" key="1">
    <citation type="submission" date="2018-11" db="EMBL/GenBank/DDBJ databases">
        <authorList>
            <person name="Grassa J C."/>
        </authorList>
    </citation>
    <scope>NUCLEOTIDE SEQUENCE [LARGE SCALE GENOMIC DNA]</scope>
</reference>
<reference evidence="1" key="2">
    <citation type="submission" date="2021-03" db="UniProtKB">
        <authorList>
            <consortium name="EnsemblPlants"/>
        </authorList>
    </citation>
    <scope>IDENTIFICATION</scope>
</reference>
<accession>A0A803P9C1</accession>
<protein>
    <submittedName>
        <fullName evidence="1">Uncharacterized protein</fullName>
    </submittedName>
</protein>
<name>A0A803P9C1_CANSA</name>
<organism evidence="1 2">
    <name type="scientific">Cannabis sativa</name>
    <name type="common">Hemp</name>
    <name type="synonym">Marijuana</name>
    <dbReference type="NCBI Taxonomy" id="3483"/>
    <lineage>
        <taxon>Eukaryota</taxon>
        <taxon>Viridiplantae</taxon>
        <taxon>Streptophyta</taxon>
        <taxon>Embryophyta</taxon>
        <taxon>Tracheophyta</taxon>
        <taxon>Spermatophyta</taxon>
        <taxon>Magnoliopsida</taxon>
        <taxon>eudicotyledons</taxon>
        <taxon>Gunneridae</taxon>
        <taxon>Pentapetalae</taxon>
        <taxon>rosids</taxon>
        <taxon>fabids</taxon>
        <taxon>Rosales</taxon>
        <taxon>Cannabaceae</taxon>
        <taxon>Cannabis</taxon>
    </lineage>
</organism>
<dbReference type="EMBL" id="UZAU01000261">
    <property type="status" value="NOT_ANNOTATED_CDS"/>
    <property type="molecule type" value="Genomic_DNA"/>
</dbReference>
<proteinExistence type="predicted"/>